<evidence type="ECO:0000256" key="1">
    <source>
        <dbReference type="ARBA" id="ARBA00004194"/>
    </source>
</evidence>
<evidence type="ECO:0000313" key="7">
    <source>
        <dbReference type="Proteomes" id="UP000734854"/>
    </source>
</evidence>
<keyword evidence="7" id="KW-1185">Reference proteome</keyword>
<keyword evidence="3 5" id="KW-1133">Transmembrane helix</keyword>
<dbReference type="Pfam" id="PF21729">
    <property type="entry name" value="IRX15_IRX15L_GXM"/>
    <property type="match status" value="1"/>
</dbReference>
<dbReference type="NCBIfam" id="TIGR01627">
    <property type="entry name" value="A_thal_3515"/>
    <property type="match status" value="1"/>
</dbReference>
<dbReference type="Proteomes" id="UP000734854">
    <property type="component" value="Unassembled WGS sequence"/>
</dbReference>
<proteinExistence type="predicted"/>
<organism evidence="6 7">
    <name type="scientific">Zingiber officinale</name>
    <name type="common">Ginger</name>
    <name type="synonym">Amomum zingiber</name>
    <dbReference type="NCBI Taxonomy" id="94328"/>
    <lineage>
        <taxon>Eukaryota</taxon>
        <taxon>Viridiplantae</taxon>
        <taxon>Streptophyta</taxon>
        <taxon>Embryophyta</taxon>
        <taxon>Tracheophyta</taxon>
        <taxon>Spermatophyta</taxon>
        <taxon>Magnoliopsida</taxon>
        <taxon>Liliopsida</taxon>
        <taxon>Zingiberales</taxon>
        <taxon>Zingiberaceae</taxon>
        <taxon>Zingiber</taxon>
    </lineage>
</organism>
<comment type="caution">
    <text evidence="6">The sequence shown here is derived from an EMBL/GenBank/DDBJ whole genome shotgun (WGS) entry which is preliminary data.</text>
</comment>
<sequence length="330" mass="35596">MKGVNRTKLILLQPSPNHKQGGNCSVASFFVFASRRRRSRLWLAALLSFTFASLLALLNTSTSRPADGLPSSVSYSSVSRSAGEAEKPLPAAVFDALVDYAAGSTSTGMMNEEDLRAVASVLRRRAPCNLLVFGIGHETPLWRALNHGGRTVFVDESEYLVGQAEGRNPGMEAYDVAFTTTVRGTPELLAAARRQRRGECRPVQNLLYSDCRLAVNNLPNQLYGVAWGVILVDGPQGHAPEAPGRASSIFTAAVMARSAPWQVDVLVHDYDREVERVSSGEFLCPENLVGGTPRLGHFVIRAGTPTDGFCHNKTSRMSWQPPAAGTIAGS</sequence>
<gene>
    <name evidence="6" type="ORF">ZIOFF_067080</name>
</gene>
<evidence type="ECO:0008006" key="8">
    <source>
        <dbReference type="Google" id="ProtNLM"/>
    </source>
</evidence>
<dbReference type="OrthoDB" id="1896682at2759"/>
<reference evidence="6 7" key="1">
    <citation type="submission" date="2020-08" db="EMBL/GenBank/DDBJ databases">
        <title>Plant Genome Project.</title>
        <authorList>
            <person name="Zhang R.-G."/>
        </authorList>
    </citation>
    <scope>NUCLEOTIDE SEQUENCE [LARGE SCALE GENOMIC DNA]</scope>
    <source>
        <tissue evidence="6">Rhizome</tissue>
    </source>
</reference>
<protein>
    <recommendedName>
        <fullName evidence="8">Polysaccharide biosynthesis domain-containing protein</fullName>
    </recommendedName>
</protein>
<comment type="subcellular location">
    <subcellularLocation>
        <location evidence="1">Golgi apparatus membrane</location>
        <topology evidence="1">Single-pass membrane protein</topology>
    </subcellularLocation>
</comment>
<evidence type="ECO:0000256" key="5">
    <source>
        <dbReference type="SAM" id="Phobius"/>
    </source>
</evidence>
<evidence type="ECO:0000256" key="2">
    <source>
        <dbReference type="ARBA" id="ARBA00022692"/>
    </source>
</evidence>
<keyword evidence="4 5" id="KW-0472">Membrane</keyword>
<name>A0A8J5CCU0_ZINOF</name>
<feature type="transmembrane region" description="Helical" evidence="5">
    <location>
        <begin position="41"/>
        <end position="58"/>
    </location>
</feature>
<accession>A0A8J5CCU0</accession>
<evidence type="ECO:0000256" key="3">
    <source>
        <dbReference type="ARBA" id="ARBA00022989"/>
    </source>
</evidence>
<dbReference type="EMBL" id="JACMSC010000019">
    <property type="protein sequence ID" value="KAG6473171.1"/>
    <property type="molecule type" value="Genomic_DNA"/>
</dbReference>
<dbReference type="InterPro" id="IPR006514">
    <property type="entry name" value="IRX15/GXM/AGM"/>
</dbReference>
<dbReference type="PANTHER" id="PTHR31444">
    <property type="entry name" value="OS11G0490100 PROTEIN"/>
    <property type="match status" value="1"/>
</dbReference>
<keyword evidence="2 5" id="KW-0812">Transmembrane</keyword>
<evidence type="ECO:0000256" key="4">
    <source>
        <dbReference type="ARBA" id="ARBA00023136"/>
    </source>
</evidence>
<dbReference type="GO" id="GO:0000139">
    <property type="term" value="C:Golgi membrane"/>
    <property type="evidence" value="ECO:0007669"/>
    <property type="project" value="UniProtKB-SubCell"/>
</dbReference>
<evidence type="ECO:0000313" key="6">
    <source>
        <dbReference type="EMBL" id="KAG6473171.1"/>
    </source>
</evidence>
<dbReference type="AlphaFoldDB" id="A0A8J5CCU0"/>
<dbReference type="GO" id="GO:0045492">
    <property type="term" value="P:xylan biosynthetic process"/>
    <property type="evidence" value="ECO:0007669"/>
    <property type="project" value="InterPro"/>
</dbReference>